<dbReference type="EMBL" id="VDFV01000006">
    <property type="protein sequence ID" value="TNC72786.1"/>
    <property type="molecule type" value="Genomic_DNA"/>
</dbReference>
<dbReference type="InterPro" id="IPR002622">
    <property type="entry name" value="Transposase_14"/>
</dbReference>
<evidence type="ECO:0000313" key="3">
    <source>
        <dbReference type="EMBL" id="TNC72786.1"/>
    </source>
</evidence>
<gene>
    <name evidence="3" type="ORF">FHG71_07750</name>
</gene>
<evidence type="ECO:0000313" key="4">
    <source>
        <dbReference type="Proteomes" id="UP000305709"/>
    </source>
</evidence>
<accession>A0A5C4NIB3</accession>
<feature type="region of interest" description="Disordered" evidence="1">
    <location>
        <begin position="43"/>
        <end position="65"/>
    </location>
</feature>
<dbReference type="Gene3D" id="1.10.10.10">
    <property type="entry name" value="Winged helix-like DNA-binding domain superfamily/Winged helix DNA-binding domain"/>
    <property type="match status" value="1"/>
</dbReference>
<comment type="caution">
    <text evidence="3">The sequence shown here is derived from an EMBL/GenBank/DDBJ whole genome shotgun (WGS) entry which is preliminary data.</text>
</comment>
<sequence length="127" mass="13731">MGKPYSMDLRERIVAYVEAGHSCRAAARLFSVSASTAVRLAAAQREHGDVSPKPQGRAPGTTGKLAGHQAFPLEIVRAEPDITLKELAGALAEARGVRVQLSSLHRALRRAGTSYKKRADRDRARQS</sequence>
<dbReference type="Proteomes" id="UP000305709">
    <property type="component" value="Unassembled WGS sequence"/>
</dbReference>
<reference evidence="3 4" key="1">
    <citation type="submission" date="2019-06" db="EMBL/GenBank/DDBJ databases">
        <authorList>
            <person name="Jiang L."/>
        </authorList>
    </citation>
    <scope>NUCLEOTIDE SEQUENCE [LARGE SCALE GENOMIC DNA]</scope>
    <source>
        <strain evidence="3 4">YIM 48858</strain>
    </source>
</reference>
<keyword evidence="4" id="KW-1185">Reference proteome</keyword>
<protein>
    <submittedName>
        <fullName evidence="3">Transposase</fullName>
    </submittedName>
</protein>
<name>A0A5C4NIB3_9RHOB</name>
<dbReference type="Pfam" id="PF01710">
    <property type="entry name" value="HTH_Tnp_IS630"/>
    <property type="match status" value="1"/>
</dbReference>
<dbReference type="InterPro" id="IPR036388">
    <property type="entry name" value="WH-like_DNA-bd_sf"/>
</dbReference>
<proteinExistence type="predicted"/>
<dbReference type="AlphaFoldDB" id="A0A5C4NIB3"/>
<evidence type="ECO:0000259" key="2">
    <source>
        <dbReference type="Pfam" id="PF01710"/>
    </source>
</evidence>
<dbReference type="OrthoDB" id="565387at2"/>
<dbReference type="InterPro" id="IPR009057">
    <property type="entry name" value="Homeodomain-like_sf"/>
</dbReference>
<dbReference type="SUPFAM" id="SSF46689">
    <property type="entry name" value="Homeodomain-like"/>
    <property type="match status" value="1"/>
</dbReference>
<evidence type="ECO:0000256" key="1">
    <source>
        <dbReference type="SAM" id="MobiDB-lite"/>
    </source>
</evidence>
<dbReference type="RefSeq" id="WP_139081059.1">
    <property type="nucleotide sequence ID" value="NZ_VDFV01000006.1"/>
</dbReference>
<feature type="domain" description="Transposase Synechocystis PCC 6803" evidence="2">
    <location>
        <begin position="5"/>
        <end position="118"/>
    </location>
</feature>
<organism evidence="3 4">
    <name type="scientific">Rubellimicrobium roseum</name>
    <dbReference type="NCBI Taxonomy" id="687525"/>
    <lineage>
        <taxon>Bacteria</taxon>
        <taxon>Pseudomonadati</taxon>
        <taxon>Pseudomonadota</taxon>
        <taxon>Alphaproteobacteria</taxon>
        <taxon>Rhodobacterales</taxon>
        <taxon>Roseobacteraceae</taxon>
        <taxon>Rubellimicrobium</taxon>
    </lineage>
</organism>